<keyword evidence="2" id="KW-0472">Membrane</keyword>
<dbReference type="Proteomes" id="UP001497512">
    <property type="component" value="Chromosome 2"/>
</dbReference>
<gene>
    <name evidence="3" type="ORF">CSSPTR1EN2_LOCUS13126</name>
</gene>
<keyword evidence="4" id="KW-1185">Reference proteome</keyword>
<accession>A0ABP0U9K1</accession>
<organism evidence="3 4">
    <name type="scientific">Sphagnum troendelagicum</name>
    <dbReference type="NCBI Taxonomy" id="128251"/>
    <lineage>
        <taxon>Eukaryota</taxon>
        <taxon>Viridiplantae</taxon>
        <taxon>Streptophyta</taxon>
        <taxon>Embryophyta</taxon>
        <taxon>Bryophyta</taxon>
        <taxon>Sphagnophytina</taxon>
        <taxon>Sphagnopsida</taxon>
        <taxon>Sphagnales</taxon>
        <taxon>Sphagnaceae</taxon>
        <taxon>Sphagnum</taxon>
    </lineage>
</organism>
<sequence>MDVRERSRWISSGGSFISSSSGAGGMKSTRDDSSGARGLWRWKSSRGGFHALKMAARMRLMLGIFLVAIFGALFLVHRRSSASSVTKQ</sequence>
<feature type="region of interest" description="Disordered" evidence="1">
    <location>
        <begin position="1"/>
        <end position="38"/>
    </location>
</feature>
<name>A0ABP0U9K1_9BRYO</name>
<evidence type="ECO:0000256" key="1">
    <source>
        <dbReference type="SAM" id="MobiDB-lite"/>
    </source>
</evidence>
<evidence type="ECO:0000313" key="3">
    <source>
        <dbReference type="EMBL" id="CAK9215977.1"/>
    </source>
</evidence>
<reference evidence="3" key="1">
    <citation type="submission" date="2024-02" db="EMBL/GenBank/DDBJ databases">
        <authorList>
            <consortium name="ELIXIR-Norway"/>
            <consortium name="Elixir Norway"/>
        </authorList>
    </citation>
    <scope>NUCLEOTIDE SEQUENCE</scope>
</reference>
<proteinExistence type="predicted"/>
<keyword evidence="2" id="KW-1133">Transmembrane helix</keyword>
<keyword evidence="2" id="KW-0812">Transmembrane</keyword>
<feature type="transmembrane region" description="Helical" evidence="2">
    <location>
        <begin position="60"/>
        <end position="77"/>
    </location>
</feature>
<feature type="non-terminal residue" evidence="3">
    <location>
        <position position="88"/>
    </location>
</feature>
<dbReference type="EMBL" id="OZ019894">
    <property type="protein sequence ID" value="CAK9215977.1"/>
    <property type="molecule type" value="Genomic_DNA"/>
</dbReference>
<protein>
    <submittedName>
        <fullName evidence="3">Uncharacterized protein</fullName>
    </submittedName>
</protein>
<feature type="compositionally biased region" description="Low complexity" evidence="1">
    <location>
        <begin position="11"/>
        <end position="21"/>
    </location>
</feature>
<evidence type="ECO:0000256" key="2">
    <source>
        <dbReference type="SAM" id="Phobius"/>
    </source>
</evidence>
<evidence type="ECO:0000313" key="4">
    <source>
        <dbReference type="Proteomes" id="UP001497512"/>
    </source>
</evidence>